<name>A0A182JAP4_ANOAO</name>
<sequence>MHFWRASFFSILLFCLSSFFTTSMHLLMWLLCCSIAFWCTLSWHFCSSDSRDSSSTRVRLLSKSAGESGVLVAAAETDDDDVVVVATIGVEREAATAAADGTLVEAAVVEQEAAAAAATAAAAAAAADVAGEPGDAGMSTVVGLWQELLLPPLPPPPPPPPELPDEETDWCRPDRVLLTKRSCCRTLLLLLLLLLLLGVWPLLLALLPALTVGAVVGAAGVAATGTAPAGISCVVCEVGGYIGYGTSVCWLGLFVSARADKLLFPPAPPAPPSPGST</sequence>
<reference evidence="1" key="1">
    <citation type="submission" date="2022-08" db="UniProtKB">
        <authorList>
            <consortium name="EnsemblMetazoa"/>
        </authorList>
    </citation>
    <scope>IDENTIFICATION</scope>
    <source>
        <strain evidence="1">EBRO</strain>
    </source>
</reference>
<protein>
    <submittedName>
        <fullName evidence="1">Uncharacterized protein</fullName>
    </submittedName>
</protein>
<evidence type="ECO:0000313" key="1">
    <source>
        <dbReference type="EnsemblMetazoa" id="AATE014550-PA.1"/>
    </source>
</evidence>
<accession>A0A182JAP4</accession>
<proteinExistence type="predicted"/>
<organism evidence="1">
    <name type="scientific">Anopheles atroparvus</name>
    <name type="common">European mosquito</name>
    <dbReference type="NCBI Taxonomy" id="41427"/>
    <lineage>
        <taxon>Eukaryota</taxon>
        <taxon>Metazoa</taxon>
        <taxon>Ecdysozoa</taxon>
        <taxon>Arthropoda</taxon>
        <taxon>Hexapoda</taxon>
        <taxon>Insecta</taxon>
        <taxon>Pterygota</taxon>
        <taxon>Neoptera</taxon>
        <taxon>Endopterygota</taxon>
        <taxon>Diptera</taxon>
        <taxon>Nematocera</taxon>
        <taxon>Culicoidea</taxon>
        <taxon>Culicidae</taxon>
        <taxon>Anophelinae</taxon>
        <taxon>Anopheles</taxon>
    </lineage>
</organism>
<dbReference type="VEuPathDB" id="VectorBase:AATE014550"/>
<dbReference type="AlphaFoldDB" id="A0A182JAP4"/>
<dbReference type="EnsemblMetazoa" id="AATE014550-RA">
    <property type="protein sequence ID" value="AATE014550-PA.1"/>
    <property type="gene ID" value="AATE014550"/>
</dbReference>